<feature type="signal peptide" evidence="2">
    <location>
        <begin position="1"/>
        <end position="24"/>
    </location>
</feature>
<sequence>MKKPLSIYLTGCLLTLTLLLAACASNQTTTTTNQTTNNQPTATTTSSTPSPTQSSNASFVTYTGKGYTINYRPSWKVESDGNNGVTFTDPAQKGSVLHVIVQTQSPTAALQIEEGTSLKDRCKESGNLLATADINGVTWNQGEYRCSSAIANGSDQEIRTLDMAKPVGNTYYSIAFYSTPQNFDNAVIGTFRPMTDSFKVK</sequence>
<accession>A0A8J3IH22</accession>
<name>A0A8J3IH22_9CHLR</name>
<evidence type="ECO:0000313" key="3">
    <source>
        <dbReference type="EMBL" id="GHO94421.1"/>
    </source>
</evidence>
<evidence type="ECO:0000313" key="4">
    <source>
        <dbReference type="Proteomes" id="UP000597444"/>
    </source>
</evidence>
<dbReference type="PROSITE" id="PS51257">
    <property type="entry name" value="PROKAR_LIPOPROTEIN"/>
    <property type="match status" value="1"/>
</dbReference>
<proteinExistence type="predicted"/>
<comment type="caution">
    <text evidence="3">The sequence shown here is derived from an EMBL/GenBank/DDBJ whole genome shotgun (WGS) entry which is preliminary data.</text>
</comment>
<gene>
    <name evidence="3" type="ORF">KSF_044690</name>
</gene>
<dbReference type="Proteomes" id="UP000597444">
    <property type="component" value="Unassembled WGS sequence"/>
</dbReference>
<feature type="chain" id="PRO_5035246299" evidence="2">
    <location>
        <begin position="25"/>
        <end position="201"/>
    </location>
</feature>
<dbReference type="EMBL" id="BNJK01000001">
    <property type="protein sequence ID" value="GHO94421.1"/>
    <property type="molecule type" value="Genomic_DNA"/>
</dbReference>
<dbReference type="Gene3D" id="3.40.1000.10">
    <property type="entry name" value="Mog1/PsbP, alpha/beta/alpha sandwich"/>
    <property type="match status" value="1"/>
</dbReference>
<protein>
    <submittedName>
        <fullName evidence="3">Uncharacterized protein</fullName>
    </submittedName>
</protein>
<organism evidence="3 4">
    <name type="scientific">Reticulibacter mediterranei</name>
    <dbReference type="NCBI Taxonomy" id="2778369"/>
    <lineage>
        <taxon>Bacteria</taxon>
        <taxon>Bacillati</taxon>
        <taxon>Chloroflexota</taxon>
        <taxon>Ktedonobacteria</taxon>
        <taxon>Ktedonobacterales</taxon>
        <taxon>Reticulibacteraceae</taxon>
        <taxon>Reticulibacter</taxon>
    </lineage>
</organism>
<reference evidence="3" key="1">
    <citation type="submission" date="2020-10" db="EMBL/GenBank/DDBJ databases">
        <title>Taxonomic study of unclassified bacteria belonging to the class Ktedonobacteria.</title>
        <authorList>
            <person name="Yabe S."/>
            <person name="Wang C.M."/>
            <person name="Zheng Y."/>
            <person name="Sakai Y."/>
            <person name="Cavaletti L."/>
            <person name="Monciardini P."/>
            <person name="Donadio S."/>
        </authorList>
    </citation>
    <scope>NUCLEOTIDE SEQUENCE</scope>
    <source>
        <strain evidence="3">ID150040</strain>
    </source>
</reference>
<keyword evidence="4" id="KW-1185">Reference proteome</keyword>
<evidence type="ECO:0000256" key="2">
    <source>
        <dbReference type="SAM" id="SignalP"/>
    </source>
</evidence>
<keyword evidence="2" id="KW-0732">Signal</keyword>
<dbReference type="RefSeq" id="WP_220205162.1">
    <property type="nucleotide sequence ID" value="NZ_BNJK01000001.1"/>
</dbReference>
<dbReference type="AlphaFoldDB" id="A0A8J3IH22"/>
<feature type="region of interest" description="Disordered" evidence="1">
    <location>
        <begin position="29"/>
        <end position="57"/>
    </location>
</feature>
<evidence type="ECO:0000256" key="1">
    <source>
        <dbReference type="SAM" id="MobiDB-lite"/>
    </source>
</evidence>